<reference evidence="1" key="1">
    <citation type="submission" date="2022-08" db="EMBL/GenBank/DDBJ databases">
        <title>Genome Sequence of the sulphate-reducing bacterium, Pseudodesulfovibrio portus JCM14722.</title>
        <authorList>
            <person name="Kondo R."/>
            <person name="Kataoka T."/>
        </authorList>
    </citation>
    <scope>NUCLEOTIDE SEQUENCE</scope>
    <source>
        <strain evidence="1">JCM 14722</strain>
    </source>
</reference>
<evidence type="ECO:0000313" key="2">
    <source>
        <dbReference type="Proteomes" id="UP001061361"/>
    </source>
</evidence>
<dbReference type="PROSITE" id="PS51257">
    <property type="entry name" value="PROKAR_LIPOPROTEIN"/>
    <property type="match status" value="1"/>
</dbReference>
<proteinExistence type="predicted"/>
<evidence type="ECO:0008006" key="3">
    <source>
        <dbReference type="Google" id="ProtNLM"/>
    </source>
</evidence>
<evidence type="ECO:0000313" key="1">
    <source>
        <dbReference type="EMBL" id="BDQ34050.1"/>
    </source>
</evidence>
<dbReference type="RefSeq" id="WP_264984095.1">
    <property type="nucleotide sequence ID" value="NZ_AP026708.1"/>
</dbReference>
<dbReference type="Proteomes" id="UP001061361">
    <property type="component" value="Chromosome"/>
</dbReference>
<organism evidence="1 2">
    <name type="scientific">Pseudodesulfovibrio portus</name>
    <dbReference type="NCBI Taxonomy" id="231439"/>
    <lineage>
        <taxon>Bacteria</taxon>
        <taxon>Pseudomonadati</taxon>
        <taxon>Thermodesulfobacteriota</taxon>
        <taxon>Desulfovibrionia</taxon>
        <taxon>Desulfovibrionales</taxon>
        <taxon>Desulfovibrionaceae</taxon>
    </lineage>
</organism>
<name>A0ABM8ARW5_9BACT</name>
<gene>
    <name evidence="1" type="ORF">JCM14722_15920</name>
</gene>
<accession>A0ABM8ARW5</accession>
<sequence length="186" mass="20118">MKKVTPTISGKSISRLLAVSALAALLSGCAVIGPLLSLGGMAGLAPLQYASTVYTIGEFTYEYAANDKTPDQVIQAKIDSVVSGDAFHMPDYMNDEPAGPESAVMVAEAETGPQADAIQDPALSEELRQKRIENLLGQRRVQFERLELRRMAFLKAQNENKLSLRQTAMATNPDLFTGSRDKVSLD</sequence>
<dbReference type="EMBL" id="AP026708">
    <property type="protein sequence ID" value="BDQ34050.1"/>
    <property type="molecule type" value="Genomic_DNA"/>
</dbReference>
<keyword evidence="2" id="KW-1185">Reference proteome</keyword>
<protein>
    <recommendedName>
        <fullName evidence="3">Lipoprotein</fullName>
    </recommendedName>
</protein>